<evidence type="ECO:0000313" key="1">
    <source>
        <dbReference type="EMBL" id="RBA28370.1"/>
    </source>
</evidence>
<dbReference type="Proteomes" id="UP000253319">
    <property type="component" value="Unassembled WGS sequence"/>
</dbReference>
<dbReference type="AlphaFoldDB" id="A0A365P1L6"/>
<dbReference type="OrthoDB" id="1360643at2"/>
<accession>A0A365P1L6</accession>
<name>A0A365P1L6_9FLAO</name>
<protein>
    <submittedName>
        <fullName evidence="1">Uncharacterized protein</fullName>
    </submittedName>
</protein>
<reference evidence="1 2" key="1">
    <citation type="submission" date="2018-06" db="EMBL/GenBank/DDBJ databases">
        <title>Flavobacterium tibetense sp. nov., isolated from a wetland YonghuCo on Tibetan Plateau.</title>
        <authorList>
            <person name="Xing P."/>
            <person name="Phurbu D."/>
            <person name="Lu H."/>
        </authorList>
    </citation>
    <scope>NUCLEOTIDE SEQUENCE [LARGE SCALE GENOMIC DNA]</scope>
    <source>
        <strain evidence="1 2">YH5</strain>
    </source>
</reference>
<dbReference type="EMBL" id="QLST01000008">
    <property type="protein sequence ID" value="RBA28370.1"/>
    <property type="molecule type" value="Genomic_DNA"/>
</dbReference>
<comment type="caution">
    <text evidence="1">The sequence shown here is derived from an EMBL/GenBank/DDBJ whole genome shotgun (WGS) entry which is preliminary data.</text>
</comment>
<sequence length="322" mass="37379">MEHRKLEVYTFIAHPNRKPNENLILEDVYGNDLYDKLKNKFANFVDTFPPQQIDGKTSKIEKKEVNGQIKSIFKFNDSLRYISGKIMIGDDDGKEQDVVQNNKDKTVLYTKKKGQSVERPYYFMVIIPLGLKHGYIILEREGKHSAKSVFERLFKKFIHENLSELNTKLTNFVESEIIKEYLENGQYNSIILSQKIVSSDKAEQYLGTYIDGSKYKVEMRIVPLENSTIPIGTKKKILKNLEKNEGFFEGNDFKKIGFDDNTNVKVIATKDGNTRTIDLDDTFKIRPYYNIEVSNNTKGFSEFKEINKEAKKLIRSFGLNIF</sequence>
<organism evidence="1 2">
    <name type="scientific">Flavobacterium tibetense</name>
    <dbReference type="NCBI Taxonomy" id="2233533"/>
    <lineage>
        <taxon>Bacteria</taxon>
        <taxon>Pseudomonadati</taxon>
        <taxon>Bacteroidota</taxon>
        <taxon>Flavobacteriia</taxon>
        <taxon>Flavobacteriales</taxon>
        <taxon>Flavobacteriaceae</taxon>
        <taxon>Flavobacterium</taxon>
    </lineage>
</organism>
<evidence type="ECO:0000313" key="2">
    <source>
        <dbReference type="Proteomes" id="UP000253319"/>
    </source>
</evidence>
<keyword evidence="2" id="KW-1185">Reference proteome</keyword>
<proteinExistence type="predicted"/>
<gene>
    <name evidence="1" type="ORF">DPN68_08055</name>
</gene>
<dbReference type="RefSeq" id="WP_113989136.1">
    <property type="nucleotide sequence ID" value="NZ_QLST01000008.1"/>
</dbReference>